<dbReference type="GO" id="GO:0005524">
    <property type="term" value="F:ATP binding"/>
    <property type="evidence" value="ECO:0007669"/>
    <property type="project" value="UniProtKB-KW"/>
</dbReference>
<dbReference type="InterPro" id="IPR045851">
    <property type="entry name" value="AMP-bd_C_sf"/>
</dbReference>
<feature type="domain" description="AMP-binding enzyme C-terminal" evidence="12">
    <location>
        <begin position="596"/>
        <end position="674"/>
    </location>
</feature>
<evidence type="ECO:0000256" key="4">
    <source>
        <dbReference type="ARBA" id="ARBA00022598"/>
    </source>
</evidence>
<comment type="similarity">
    <text evidence="1">Belongs to the glycosyltransferase 34 family.</text>
</comment>
<evidence type="ECO:0000256" key="7">
    <source>
        <dbReference type="ARBA" id="ARBA00022741"/>
    </source>
</evidence>
<dbReference type="InterPro" id="IPR025110">
    <property type="entry name" value="AMP-bd_C"/>
</dbReference>
<dbReference type="InterPro" id="IPR008630">
    <property type="entry name" value="Glyco_trans_34"/>
</dbReference>
<evidence type="ECO:0000256" key="5">
    <source>
        <dbReference type="ARBA" id="ARBA00022676"/>
    </source>
</evidence>
<feature type="compositionally biased region" description="Basic and acidic residues" evidence="9">
    <location>
        <begin position="8"/>
        <end position="24"/>
    </location>
</feature>
<evidence type="ECO:0000313" key="14">
    <source>
        <dbReference type="EMBL" id="GAO52014.1"/>
    </source>
</evidence>
<keyword evidence="7" id="KW-0547">Nucleotide-binding</keyword>
<comment type="caution">
    <text evidence="14">The sequence shown here is derived from an EMBL/GenBank/DDBJ whole genome shotgun (WGS) entry which is preliminary data.</text>
</comment>
<feature type="transmembrane region" description="Helical" evidence="10">
    <location>
        <begin position="889"/>
        <end position="909"/>
    </location>
</feature>
<name>A0A0E9NQ96_SAICN</name>
<reference evidence="14 15" key="1">
    <citation type="journal article" date="2011" name="J. Gen. Appl. Microbiol.">
        <title>Draft genome sequencing of the enigmatic yeast Saitoella complicata.</title>
        <authorList>
            <person name="Nishida H."/>
            <person name="Hamamoto M."/>
            <person name="Sugiyama J."/>
        </authorList>
    </citation>
    <scope>NUCLEOTIDE SEQUENCE [LARGE SCALE GENOMIC DNA]</scope>
    <source>
        <strain evidence="14 15">NRRL Y-17804</strain>
    </source>
</reference>
<dbReference type="Pfam" id="PF13193">
    <property type="entry name" value="AMP-binding_C"/>
    <property type="match status" value="1"/>
</dbReference>
<dbReference type="GO" id="GO:0019427">
    <property type="term" value="P:acetyl-CoA biosynthetic process from acetate"/>
    <property type="evidence" value="ECO:0007669"/>
    <property type="project" value="InterPro"/>
</dbReference>
<dbReference type="InterPro" id="IPR042099">
    <property type="entry name" value="ANL_N_sf"/>
</dbReference>
<proteinExistence type="inferred from homology"/>
<dbReference type="EC" id="6.2.1.1" evidence="3"/>
<gene>
    <name evidence="14" type="ORF">G7K_6102-t1</name>
</gene>
<dbReference type="GO" id="GO:0016757">
    <property type="term" value="F:glycosyltransferase activity"/>
    <property type="evidence" value="ECO:0007669"/>
    <property type="project" value="UniProtKB-KW"/>
</dbReference>
<dbReference type="AlphaFoldDB" id="A0A0E9NQ96"/>
<dbReference type="GO" id="GO:0016020">
    <property type="term" value="C:membrane"/>
    <property type="evidence" value="ECO:0007669"/>
    <property type="project" value="InterPro"/>
</dbReference>
<protein>
    <recommendedName>
        <fullName evidence="3">acetate--CoA ligase</fullName>
        <ecNumber evidence="3">6.2.1.1</ecNumber>
    </recommendedName>
</protein>
<dbReference type="CDD" id="cd05966">
    <property type="entry name" value="ACS"/>
    <property type="match status" value="1"/>
</dbReference>
<dbReference type="PANTHER" id="PTHR24095:SF14">
    <property type="entry name" value="ACETYL-COENZYME A SYNTHETASE 1"/>
    <property type="match status" value="1"/>
</dbReference>
<evidence type="ECO:0000259" key="11">
    <source>
        <dbReference type="Pfam" id="PF00501"/>
    </source>
</evidence>
<evidence type="ECO:0000256" key="10">
    <source>
        <dbReference type="SAM" id="Phobius"/>
    </source>
</evidence>
<dbReference type="SUPFAM" id="SSF56801">
    <property type="entry name" value="Acetyl-CoA synthetase-like"/>
    <property type="match status" value="1"/>
</dbReference>
<feature type="transmembrane region" description="Helical" evidence="10">
    <location>
        <begin position="716"/>
        <end position="737"/>
    </location>
</feature>
<dbReference type="NCBIfam" id="NF001208">
    <property type="entry name" value="PRK00174.1"/>
    <property type="match status" value="1"/>
</dbReference>
<feature type="domain" description="AMP-dependent synthetase/ligase" evidence="11">
    <location>
        <begin position="149"/>
        <end position="535"/>
    </location>
</feature>
<dbReference type="FunFam" id="3.40.50.12780:FF:000001">
    <property type="entry name" value="Acetyl-coenzyme A synthetase"/>
    <property type="match status" value="1"/>
</dbReference>
<dbReference type="EMBL" id="BACD03000057">
    <property type="protein sequence ID" value="GAO52014.1"/>
    <property type="molecule type" value="Genomic_DNA"/>
</dbReference>
<dbReference type="Gene3D" id="3.30.300.30">
    <property type="match status" value="1"/>
</dbReference>
<evidence type="ECO:0000256" key="3">
    <source>
        <dbReference type="ARBA" id="ARBA00013275"/>
    </source>
</evidence>
<organism evidence="14 15">
    <name type="scientific">Saitoella complicata (strain BCRC 22490 / CBS 7301 / JCM 7358 / NBRC 10748 / NRRL Y-17804)</name>
    <dbReference type="NCBI Taxonomy" id="698492"/>
    <lineage>
        <taxon>Eukaryota</taxon>
        <taxon>Fungi</taxon>
        <taxon>Dikarya</taxon>
        <taxon>Ascomycota</taxon>
        <taxon>Taphrinomycotina</taxon>
        <taxon>Taphrinomycotina incertae sedis</taxon>
        <taxon>Saitoella</taxon>
    </lineage>
</organism>
<keyword evidence="10" id="KW-1133">Transmembrane helix</keyword>
<dbReference type="InterPro" id="IPR032387">
    <property type="entry name" value="ACAS_N"/>
</dbReference>
<evidence type="ECO:0000256" key="8">
    <source>
        <dbReference type="ARBA" id="ARBA00022840"/>
    </source>
</evidence>
<evidence type="ECO:0000313" key="15">
    <source>
        <dbReference type="Proteomes" id="UP000033140"/>
    </source>
</evidence>
<evidence type="ECO:0000256" key="6">
    <source>
        <dbReference type="ARBA" id="ARBA00022679"/>
    </source>
</evidence>
<dbReference type="PANTHER" id="PTHR24095">
    <property type="entry name" value="ACETYL-COENZYME A SYNTHETASE"/>
    <property type="match status" value="1"/>
</dbReference>
<dbReference type="Proteomes" id="UP000033140">
    <property type="component" value="Unassembled WGS sequence"/>
</dbReference>
<dbReference type="GO" id="GO:0005829">
    <property type="term" value="C:cytosol"/>
    <property type="evidence" value="ECO:0007669"/>
    <property type="project" value="TreeGrafter"/>
</dbReference>
<dbReference type="InterPro" id="IPR011904">
    <property type="entry name" value="Ac_CoA_lig"/>
</dbReference>
<evidence type="ECO:0000259" key="13">
    <source>
        <dbReference type="Pfam" id="PF16177"/>
    </source>
</evidence>
<dbReference type="Gene3D" id="3.90.550.10">
    <property type="entry name" value="Spore Coat Polysaccharide Biosynthesis Protein SpsA, Chain A"/>
    <property type="match status" value="1"/>
</dbReference>
<keyword evidence="15" id="KW-1185">Reference proteome</keyword>
<dbReference type="Pfam" id="PF00501">
    <property type="entry name" value="AMP-binding"/>
    <property type="match status" value="1"/>
</dbReference>
<evidence type="ECO:0000256" key="1">
    <source>
        <dbReference type="ARBA" id="ARBA00005664"/>
    </source>
</evidence>
<dbReference type="GO" id="GO:0016208">
    <property type="term" value="F:AMP binding"/>
    <property type="evidence" value="ECO:0007669"/>
    <property type="project" value="InterPro"/>
</dbReference>
<sequence>MRGCVRADSSRSRAHLNEHREINSTRDPPPQPAPVESTQYPYLIRRTYTYTTMSAGDSQPVVIESINAQTYHPPKREPHHPEPHVRDIAQYQELYKESIEDPDAFWGKLGRELLDWHTPFTRVTQGSFEHGDIAWYTDGYLNACYNCVDRHALKTPDAPAIIFEADEPSEGRIVSYSELLREVCKCANVLKSLGVKKGDTVAVYLPMIPETLVTLLAIVRIGAIHSVVFAGFSAESLRDRVLDADSRVVITSDEGKRGGKTIGTKRIVDDALKECPDVEHVLIFKRTGNEIPLVPGRDKWWHEEMAKFPSWCPPVMVNAEDPLFLLYTSGSTGKPKGVMHSTAGYLVGAAATTKYVFDVHPGDRMGTAGDVGWITGHTYIVYGPLLLGAATLVFEGTPAYPNFSRYWEIVERHKITQWYVAPTAIRLLKRAGDHHIKHDLSSLRVLGSVGEPIAPDVWHWYYEKVGRGKCAVVDTYWQTETGSHVLTPLPHAIPTKPGSACLPFFGIQPAIVDPVTGEELVGNDVEGVLCFRKPWPSIARTVWGAHERYLDTYMRPYKGFYFTGDGAGRDHEGYLWIRGRVDDVVNVSGHRLSTAEIEAALIHNKAVAEAAVVGVPDELTGQAVMAFICLKSGYENNEAFRRELILQVRKSIGPFAAPKALLVVNDLPKTRSGKIMRRVLRKLHAGEPLGDTSTLQDESVIEHLIEVIQQANANSYTIGVGLFGNILFVGFCFYFLVSVRLRSLAGTGTKLQCFGVYDIRSVDSPGIAISIQFKVDGDRTSLTFRWRALGLRPEIEPQRHSLQLAVVDREHPSPLDNKRPSRFAAAEAIDQSEYERIHDQFNASFGLGHRIYPAIMPSGALPSFAPSYATPKRRTQSPLDAITSSPRRLWGAVAAILFVIWFLFSGPSVPAAPIPFRGSGPEVVLVLATDTRGHQKPYFSSVLENRKEYARAHGYGFVWKNVGDYDLGGASNDWGKIPVLREAMLEYPEATWFWYLDQDAIIMNPQIPITKHILESSRLNKLLLRDQPIVPPDSIIHTPRNTPAKNMELLITQDHNGLNTGNFLIKRGDWAEYVLDVIMDPLYRFYNGFDRQEQSALEHIVQWHPTILTKLGILAPRSLNSLSDASTDMAYKEGDFVVHLKGCSDSQRNCDKEFLRLWQIRGRLQDTRK</sequence>
<comment type="similarity">
    <text evidence="2">Belongs to the ATP-dependent AMP-binding enzyme family.</text>
</comment>
<keyword evidence="5" id="KW-0328">Glycosyltransferase</keyword>
<accession>A0A0E9NQ96</accession>
<reference evidence="14 15" key="2">
    <citation type="journal article" date="2014" name="J. Gen. Appl. Microbiol.">
        <title>The early diverging ascomycetous budding yeast Saitoella complicata has three histone deacetylases belonging to the Clr6, Hos2, and Rpd3 lineages.</title>
        <authorList>
            <person name="Nishida H."/>
            <person name="Matsumoto T."/>
            <person name="Kondo S."/>
            <person name="Hamamoto M."/>
            <person name="Yoshikawa H."/>
        </authorList>
    </citation>
    <scope>NUCLEOTIDE SEQUENCE [LARGE SCALE GENOMIC DNA]</scope>
    <source>
        <strain evidence="14 15">NRRL Y-17804</strain>
    </source>
</reference>
<keyword evidence="6" id="KW-0808">Transferase</keyword>
<keyword evidence="8" id="KW-0067">ATP-binding</keyword>
<feature type="domain" description="Acetyl-coenzyme A synthetase N-terminal" evidence="13">
    <location>
        <begin position="91"/>
        <end position="147"/>
    </location>
</feature>
<dbReference type="PROSITE" id="PS00455">
    <property type="entry name" value="AMP_BINDING"/>
    <property type="match status" value="1"/>
</dbReference>
<dbReference type="Gene3D" id="3.40.50.12780">
    <property type="entry name" value="N-terminal domain of ligase-like"/>
    <property type="match status" value="1"/>
</dbReference>
<dbReference type="FunFam" id="3.90.550.10:FF:000149">
    <property type="entry name" value="Alpha-1,6-mannosyltransferase subunit"/>
    <property type="match status" value="1"/>
</dbReference>
<dbReference type="InterPro" id="IPR000873">
    <property type="entry name" value="AMP-dep_synth/lig_dom"/>
</dbReference>
<evidence type="ECO:0000256" key="9">
    <source>
        <dbReference type="SAM" id="MobiDB-lite"/>
    </source>
</evidence>
<dbReference type="NCBIfam" id="TIGR02188">
    <property type="entry name" value="Ac_CoA_lig_AcsA"/>
    <property type="match status" value="1"/>
</dbReference>
<dbReference type="InterPro" id="IPR029044">
    <property type="entry name" value="Nucleotide-diphossugar_trans"/>
</dbReference>
<dbReference type="InterPro" id="IPR020845">
    <property type="entry name" value="AMP-binding_CS"/>
</dbReference>
<keyword evidence="10" id="KW-0472">Membrane</keyword>
<dbReference type="STRING" id="698492.A0A0E9NQ96"/>
<reference evidence="14 15" key="3">
    <citation type="journal article" date="2015" name="Genome Announc.">
        <title>Draft Genome Sequence of the Archiascomycetous Yeast Saitoella complicata.</title>
        <authorList>
            <person name="Yamauchi K."/>
            <person name="Kondo S."/>
            <person name="Hamamoto M."/>
            <person name="Takahashi Y."/>
            <person name="Ogura Y."/>
            <person name="Hayashi T."/>
            <person name="Nishida H."/>
        </authorList>
    </citation>
    <scope>NUCLEOTIDE SEQUENCE [LARGE SCALE GENOMIC DNA]</scope>
    <source>
        <strain evidence="14 15">NRRL Y-17804</strain>
    </source>
</reference>
<dbReference type="Pfam" id="PF05637">
    <property type="entry name" value="Glyco_transf_34"/>
    <property type="match status" value="1"/>
</dbReference>
<keyword evidence="10" id="KW-0812">Transmembrane</keyword>
<dbReference type="Pfam" id="PF16177">
    <property type="entry name" value="ACAS_N"/>
    <property type="match status" value="1"/>
</dbReference>
<evidence type="ECO:0000256" key="2">
    <source>
        <dbReference type="ARBA" id="ARBA00006432"/>
    </source>
</evidence>
<feature type="region of interest" description="Disordered" evidence="9">
    <location>
        <begin position="1"/>
        <end position="38"/>
    </location>
</feature>
<evidence type="ECO:0000259" key="12">
    <source>
        <dbReference type="Pfam" id="PF13193"/>
    </source>
</evidence>
<keyword evidence="4" id="KW-0436">Ligase</keyword>
<dbReference type="GO" id="GO:0003987">
    <property type="term" value="F:acetate-CoA ligase activity"/>
    <property type="evidence" value="ECO:0007669"/>
    <property type="project" value="UniProtKB-EC"/>
</dbReference>